<dbReference type="InterPro" id="IPR028082">
    <property type="entry name" value="Peripla_BP_I"/>
</dbReference>
<dbReference type="EMBL" id="JAQQFR010000012">
    <property type="protein sequence ID" value="MFL9880393.1"/>
    <property type="molecule type" value="Genomic_DNA"/>
</dbReference>
<dbReference type="Proteomes" id="UP001629214">
    <property type="component" value="Unassembled WGS sequence"/>
</dbReference>
<proteinExistence type="inferred from homology"/>
<sequence>MAENRTLSDRHVRKVMKADWLGGVYMQHDFCRKASALLSILIAMAIMPEQSAHAEADAVQIVSIGFAGGLGKKTQTNLSFSARDGAQMAVDEANQRKMVVGGRRVAFKLLVSDDQSDANFARLAANSFVAAGVVGVIGHNATDTSLAAAPIYSEAKIPQLSPTSTGRQFTQGGYKTVFQVLGHSEVTAVHLARIATESLKAKRIVVIDNGTGVGLSIADVFSRQVRQSGGGILFRESLNSKTSDFNSVLSRVKSEGADLLVFTGIGPQATAFSQNCKRLGIASTLLLSGGAVNLEFPDTGAHPDGAYLLMHGLPNETRPGYAQFEKVYKKQFDSALTAYALFSYDAVGMLIEALRKANSLDPGDVVGVLHNMQYKGISGPISFAADGSQNNPPYTLYRASQKKWQVVRTFGG</sequence>
<dbReference type="RefSeq" id="WP_408169427.1">
    <property type="nucleotide sequence ID" value="NZ_JAQQFR010000012.1"/>
</dbReference>
<comment type="similarity">
    <text evidence="1">Belongs to the leucine-binding protein family.</text>
</comment>
<reference evidence="4 5" key="1">
    <citation type="journal article" date="2024" name="Chem. Sci.">
        <title>Discovery of megapolipeptins by genome mining of a Burkholderiales bacteria collection.</title>
        <authorList>
            <person name="Paulo B.S."/>
            <person name="Recchia M.J.J."/>
            <person name="Lee S."/>
            <person name="Fergusson C.H."/>
            <person name="Romanowski S.B."/>
            <person name="Hernandez A."/>
            <person name="Krull N."/>
            <person name="Liu D.Y."/>
            <person name="Cavanagh H."/>
            <person name="Bos A."/>
            <person name="Gray C.A."/>
            <person name="Murphy B.T."/>
            <person name="Linington R.G."/>
            <person name="Eustaquio A.S."/>
        </authorList>
    </citation>
    <scope>NUCLEOTIDE SEQUENCE [LARGE SCALE GENOMIC DNA]</scope>
    <source>
        <strain evidence="4 5">RL21-008-BIB-B</strain>
    </source>
</reference>
<evidence type="ECO:0000259" key="3">
    <source>
        <dbReference type="Pfam" id="PF13458"/>
    </source>
</evidence>
<evidence type="ECO:0000256" key="1">
    <source>
        <dbReference type="ARBA" id="ARBA00010062"/>
    </source>
</evidence>
<dbReference type="Pfam" id="PF13458">
    <property type="entry name" value="Peripla_BP_6"/>
    <property type="match status" value="1"/>
</dbReference>
<protein>
    <submittedName>
        <fullName evidence="4">Branched-chain amino acid ABC transporter substrate-binding protein</fullName>
    </submittedName>
</protein>
<feature type="domain" description="Leucine-binding protein" evidence="3">
    <location>
        <begin position="81"/>
        <end position="400"/>
    </location>
</feature>
<dbReference type="SUPFAM" id="SSF53822">
    <property type="entry name" value="Periplasmic binding protein-like I"/>
    <property type="match status" value="1"/>
</dbReference>
<comment type="caution">
    <text evidence="4">The sequence shown here is derived from an EMBL/GenBank/DDBJ whole genome shotgun (WGS) entry which is preliminary data.</text>
</comment>
<organism evidence="4 5">
    <name type="scientific">Herbaspirillum rhizosphaerae</name>
    <dbReference type="NCBI Taxonomy" id="346179"/>
    <lineage>
        <taxon>Bacteria</taxon>
        <taxon>Pseudomonadati</taxon>
        <taxon>Pseudomonadota</taxon>
        <taxon>Betaproteobacteria</taxon>
        <taxon>Burkholderiales</taxon>
        <taxon>Oxalobacteraceae</taxon>
        <taxon>Herbaspirillum</taxon>
    </lineage>
</organism>
<keyword evidence="2" id="KW-0732">Signal</keyword>
<dbReference type="Gene3D" id="3.40.50.2300">
    <property type="match status" value="2"/>
</dbReference>
<evidence type="ECO:0000313" key="4">
    <source>
        <dbReference type="EMBL" id="MFL9880393.1"/>
    </source>
</evidence>
<accession>A0ABW8ZDL1</accession>
<dbReference type="PANTHER" id="PTHR47151">
    <property type="entry name" value="LEU/ILE/VAL-BINDING ABC TRANSPORTER SUBUNIT"/>
    <property type="match status" value="1"/>
</dbReference>
<keyword evidence="5" id="KW-1185">Reference proteome</keyword>
<dbReference type="PANTHER" id="PTHR47151:SF2">
    <property type="entry name" value="AMINO ACID BINDING PROTEIN"/>
    <property type="match status" value="1"/>
</dbReference>
<gene>
    <name evidence="4" type="ORF">PQR63_18485</name>
</gene>
<dbReference type="CDD" id="cd06342">
    <property type="entry name" value="PBP1_ABC_LIVBP-like"/>
    <property type="match status" value="1"/>
</dbReference>
<evidence type="ECO:0000256" key="2">
    <source>
        <dbReference type="ARBA" id="ARBA00022729"/>
    </source>
</evidence>
<dbReference type="InterPro" id="IPR028081">
    <property type="entry name" value="Leu-bd"/>
</dbReference>
<evidence type="ECO:0000313" key="5">
    <source>
        <dbReference type="Proteomes" id="UP001629214"/>
    </source>
</evidence>
<name>A0ABW8ZDL1_9BURK</name>